<proteinExistence type="predicted"/>
<gene>
    <name evidence="1" type="ORF">Q361_11074</name>
</gene>
<evidence type="ECO:0000313" key="1">
    <source>
        <dbReference type="EMBL" id="POS01489.1"/>
    </source>
</evidence>
<accession>A0A2S4N6Y0</accession>
<reference evidence="1 2" key="1">
    <citation type="submission" date="2018-01" db="EMBL/GenBank/DDBJ databases">
        <title>Genomic Encyclopedia of Type Strains, Phase I: the one thousand microbial genomes (KMG-I) project.</title>
        <authorList>
            <person name="Goeker M."/>
        </authorList>
    </citation>
    <scope>NUCLEOTIDE SEQUENCE [LARGE SCALE GENOMIC DNA]</scope>
    <source>
        <strain evidence="1 2">DSM 17960</strain>
    </source>
</reference>
<protein>
    <submittedName>
        <fullName evidence="1">Uncharacterized protein</fullName>
    </submittedName>
</protein>
<name>A0A2S4N6Y0_9FLAO</name>
<sequence>MHRNLNKLLIFNTYTHKYRENLISKITNSDKSQAPQFSKTAVGRYFF</sequence>
<dbReference type="EMBL" id="PQNY01000010">
    <property type="protein sequence ID" value="POS01489.1"/>
    <property type="molecule type" value="Genomic_DNA"/>
</dbReference>
<organism evidence="1 2">
    <name type="scientific">Flavobacterium croceum DSM 17960</name>
    <dbReference type="NCBI Taxonomy" id="1121886"/>
    <lineage>
        <taxon>Bacteria</taxon>
        <taxon>Pseudomonadati</taxon>
        <taxon>Bacteroidota</taxon>
        <taxon>Flavobacteriia</taxon>
        <taxon>Flavobacteriales</taxon>
        <taxon>Flavobacteriaceae</taxon>
        <taxon>Flavobacterium</taxon>
    </lineage>
</organism>
<dbReference type="AlphaFoldDB" id="A0A2S4N6Y0"/>
<evidence type="ECO:0000313" key="2">
    <source>
        <dbReference type="Proteomes" id="UP000237056"/>
    </source>
</evidence>
<keyword evidence="2" id="KW-1185">Reference proteome</keyword>
<comment type="caution">
    <text evidence="1">The sequence shown here is derived from an EMBL/GenBank/DDBJ whole genome shotgun (WGS) entry which is preliminary data.</text>
</comment>
<dbReference type="Proteomes" id="UP000237056">
    <property type="component" value="Unassembled WGS sequence"/>
</dbReference>